<name>A0ABV7E218_9RHOB</name>
<sequence length="439" mass="48758">MGEYKGAGVETGKKSYYFSTVAGNGTYTQGAMQTIQQSVSGVDPRTGRTVKGTTAGVISGKYLGIIQQRLRNHQYGPEEALLPVLDGKGQVVAYERHMAPKALAALEPNTHMGEMLGSWKGRQAEEELAQDYNRQLIDNLKVIWDRDKKTKGVQFIDISDVDAHKDRVYADSWEMVPNDLKAYIKEVFGEDGFPIRQDMINNAVGYRAPSITDAWTGISRFDKEHQEAFVKVATAIHGDAFKVLATAEKAIQAGVSVVKSTIVVRSVIIPLANLGSNFLQLSLHGVSVRDMVSGFPTKLLEITKYQKNEKRRIEVEAEIVAQRTNHDAVRRLQAELRSIQDSNKRMSIWPLIEAGEFSTISEGLTEADAALTSGKWAQYIQGLMDKVPAKLGTRLRQGVRVLNSKKWPAVRRTWGSAGRQVGQLLPMKESTWAKRLRGE</sequence>
<organism evidence="1 2">
    <name type="scientific">Tabrizicola soli</name>
    <dbReference type="NCBI Taxonomy" id="2185115"/>
    <lineage>
        <taxon>Bacteria</taxon>
        <taxon>Pseudomonadati</taxon>
        <taxon>Pseudomonadota</taxon>
        <taxon>Alphaproteobacteria</taxon>
        <taxon>Rhodobacterales</taxon>
        <taxon>Paracoccaceae</taxon>
        <taxon>Tabrizicola</taxon>
    </lineage>
</organism>
<dbReference type="Proteomes" id="UP001595445">
    <property type="component" value="Unassembled WGS sequence"/>
</dbReference>
<comment type="caution">
    <text evidence="1">The sequence shown here is derived from an EMBL/GenBank/DDBJ whole genome shotgun (WGS) entry which is preliminary data.</text>
</comment>
<reference evidence="2" key="1">
    <citation type="journal article" date="2019" name="Int. J. Syst. Evol. Microbiol.">
        <title>The Global Catalogue of Microorganisms (GCM) 10K type strain sequencing project: providing services to taxonomists for standard genome sequencing and annotation.</title>
        <authorList>
            <consortium name="The Broad Institute Genomics Platform"/>
            <consortium name="The Broad Institute Genome Sequencing Center for Infectious Disease"/>
            <person name="Wu L."/>
            <person name="Ma J."/>
        </authorList>
    </citation>
    <scope>NUCLEOTIDE SEQUENCE [LARGE SCALE GENOMIC DNA]</scope>
    <source>
        <strain evidence="2">KCTC 62102</strain>
    </source>
</reference>
<evidence type="ECO:0000313" key="1">
    <source>
        <dbReference type="EMBL" id="MFC3088380.1"/>
    </source>
</evidence>
<dbReference type="RefSeq" id="WP_197644963.1">
    <property type="nucleotide sequence ID" value="NZ_JAEACP010000012.1"/>
</dbReference>
<evidence type="ECO:0000313" key="2">
    <source>
        <dbReference type="Proteomes" id="UP001595445"/>
    </source>
</evidence>
<proteinExistence type="predicted"/>
<protein>
    <submittedName>
        <fullName evidence="1">Uncharacterized protein</fullName>
    </submittedName>
</protein>
<accession>A0ABV7E218</accession>
<dbReference type="EMBL" id="JBHRSM010000053">
    <property type="protein sequence ID" value="MFC3088380.1"/>
    <property type="molecule type" value="Genomic_DNA"/>
</dbReference>
<keyword evidence="2" id="KW-1185">Reference proteome</keyword>
<gene>
    <name evidence="1" type="ORF">ACFOD6_20255</name>
</gene>